<dbReference type="InterPro" id="IPR038418">
    <property type="entry name" value="6-PTP_synth/QueD_sf"/>
</dbReference>
<keyword evidence="4" id="KW-0456">Lyase</keyword>
<dbReference type="SUPFAM" id="SSF55620">
    <property type="entry name" value="Tetrahydrobiopterin biosynthesis enzymes-like"/>
    <property type="match status" value="1"/>
</dbReference>
<dbReference type="GO" id="GO:0046872">
    <property type="term" value="F:metal ion binding"/>
    <property type="evidence" value="ECO:0007669"/>
    <property type="project" value="UniProtKB-KW"/>
</dbReference>
<evidence type="ECO:0000256" key="2">
    <source>
        <dbReference type="ARBA" id="ARBA00022723"/>
    </source>
</evidence>
<dbReference type="Gene3D" id="3.30.479.10">
    <property type="entry name" value="6-pyruvoyl tetrahydropterin synthase/QueD"/>
    <property type="match status" value="1"/>
</dbReference>
<feature type="non-terminal residue" evidence="5">
    <location>
        <position position="69"/>
    </location>
</feature>
<organism evidence="5">
    <name type="scientific">marine sediment metagenome</name>
    <dbReference type="NCBI Taxonomy" id="412755"/>
    <lineage>
        <taxon>unclassified sequences</taxon>
        <taxon>metagenomes</taxon>
        <taxon>ecological metagenomes</taxon>
    </lineage>
</organism>
<dbReference type="PANTHER" id="PTHR12589">
    <property type="entry name" value="PYRUVOYL TETRAHYDROBIOPTERIN SYNTHASE"/>
    <property type="match status" value="1"/>
</dbReference>
<comment type="cofactor">
    <cofactor evidence="1">
        <name>Zn(2+)</name>
        <dbReference type="ChEBI" id="CHEBI:29105"/>
    </cofactor>
</comment>
<comment type="caution">
    <text evidence="5">The sequence shown here is derived from an EMBL/GenBank/DDBJ whole genome shotgun (WGS) entry which is preliminary data.</text>
</comment>
<evidence type="ECO:0000256" key="3">
    <source>
        <dbReference type="ARBA" id="ARBA00022833"/>
    </source>
</evidence>
<proteinExistence type="predicted"/>
<sequence length="69" mass="7968">MKIRVSGDKLTIASAHMLAKHDKCARIHGHNYSIEVEIEGELNEKNMVIDFSEFKSRVSKIIKKYDHKV</sequence>
<reference evidence="5" key="1">
    <citation type="journal article" date="2014" name="Front. Microbiol.">
        <title>High frequency of phylogenetically diverse reductive dehalogenase-homologous genes in deep subseafloor sedimentary metagenomes.</title>
        <authorList>
            <person name="Kawai M."/>
            <person name="Futagami T."/>
            <person name="Toyoda A."/>
            <person name="Takaki Y."/>
            <person name="Nishi S."/>
            <person name="Hori S."/>
            <person name="Arai W."/>
            <person name="Tsubouchi T."/>
            <person name="Morono Y."/>
            <person name="Uchiyama I."/>
            <person name="Ito T."/>
            <person name="Fujiyama A."/>
            <person name="Inagaki F."/>
            <person name="Takami H."/>
        </authorList>
    </citation>
    <scope>NUCLEOTIDE SEQUENCE</scope>
    <source>
        <strain evidence="5">Expedition CK06-06</strain>
    </source>
</reference>
<evidence type="ECO:0000256" key="4">
    <source>
        <dbReference type="ARBA" id="ARBA00023239"/>
    </source>
</evidence>
<accession>X0YHI0</accession>
<dbReference type="Pfam" id="PF01242">
    <property type="entry name" value="PTPS"/>
    <property type="match status" value="1"/>
</dbReference>
<evidence type="ECO:0000313" key="5">
    <source>
        <dbReference type="EMBL" id="GAG55454.1"/>
    </source>
</evidence>
<dbReference type="GO" id="GO:0016829">
    <property type="term" value="F:lyase activity"/>
    <property type="evidence" value="ECO:0007669"/>
    <property type="project" value="UniProtKB-KW"/>
</dbReference>
<dbReference type="InterPro" id="IPR007115">
    <property type="entry name" value="6-PTP_synth/QueD"/>
</dbReference>
<evidence type="ECO:0008006" key="6">
    <source>
        <dbReference type="Google" id="ProtNLM"/>
    </source>
</evidence>
<dbReference type="PANTHER" id="PTHR12589:SF7">
    <property type="entry name" value="6-PYRUVOYL TETRAHYDROBIOPTERIN SYNTHASE"/>
    <property type="match status" value="1"/>
</dbReference>
<evidence type="ECO:0000256" key="1">
    <source>
        <dbReference type="ARBA" id="ARBA00001947"/>
    </source>
</evidence>
<name>X0YHI0_9ZZZZ</name>
<gene>
    <name evidence="5" type="ORF">S01H4_13492</name>
</gene>
<dbReference type="EMBL" id="BART01005944">
    <property type="protein sequence ID" value="GAG55454.1"/>
    <property type="molecule type" value="Genomic_DNA"/>
</dbReference>
<dbReference type="AlphaFoldDB" id="X0YHI0"/>
<keyword evidence="2" id="KW-0479">Metal-binding</keyword>
<keyword evidence="3" id="KW-0862">Zinc</keyword>
<protein>
    <recommendedName>
        <fullName evidence="6">6-pyruvoyl tetrahydropterin synthase</fullName>
    </recommendedName>
</protein>